<dbReference type="Proteomes" id="UP000510869">
    <property type="component" value="Chromosome"/>
</dbReference>
<organism evidence="2 3">
    <name type="scientific">Natrinema zhouii</name>
    <dbReference type="NCBI Taxonomy" id="1710539"/>
    <lineage>
        <taxon>Archaea</taxon>
        <taxon>Methanobacteriati</taxon>
        <taxon>Methanobacteriota</taxon>
        <taxon>Stenosarchaea group</taxon>
        <taxon>Halobacteria</taxon>
        <taxon>Halobacteriales</taxon>
        <taxon>Natrialbaceae</taxon>
        <taxon>Natrinema</taxon>
    </lineage>
</organism>
<proteinExistence type="predicted"/>
<dbReference type="AlphaFoldDB" id="A0A7D6CPG9"/>
<dbReference type="PANTHER" id="PTHR34203:SF15">
    <property type="entry name" value="SLL1173 PROTEIN"/>
    <property type="match status" value="1"/>
</dbReference>
<dbReference type="GO" id="GO:0032259">
    <property type="term" value="P:methylation"/>
    <property type="evidence" value="ECO:0007669"/>
    <property type="project" value="UniProtKB-KW"/>
</dbReference>
<dbReference type="Pfam" id="PF05050">
    <property type="entry name" value="Methyltransf_21"/>
    <property type="match status" value="1"/>
</dbReference>
<protein>
    <submittedName>
        <fullName evidence="2">FkbM family methyltransferase</fullName>
    </submittedName>
</protein>
<evidence type="ECO:0000313" key="3">
    <source>
        <dbReference type="Proteomes" id="UP000510869"/>
    </source>
</evidence>
<accession>A0A7D6CPG9</accession>
<dbReference type="KEGG" id="nay:HYG81_04155"/>
<feature type="domain" description="Methyltransferase FkbM" evidence="1">
    <location>
        <begin position="142"/>
        <end position="211"/>
    </location>
</feature>
<keyword evidence="3" id="KW-1185">Reference proteome</keyword>
<dbReference type="OrthoDB" id="275825at2157"/>
<dbReference type="EMBL" id="CP059154">
    <property type="protein sequence ID" value="QLK26812.1"/>
    <property type="molecule type" value="Genomic_DNA"/>
</dbReference>
<dbReference type="SUPFAM" id="SSF53335">
    <property type="entry name" value="S-adenosyl-L-methionine-dependent methyltransferases"/>
    <property type="match status" value="1"/>
</dbReference>
<evidence type="ECO:0000259" key="1">
    <source>
        <dbReference type="Pfam" id="PF05050"/>
    </source>
</evidence>
<sequence length="242" mass="27316">MKLTNKSLSYLTRKVLEEYYNVRYTAIGKPVLPMQTPAGEIKFEVDPEWPRLASIASGGVYEPILLQSLYNRLDRDSILYNVGARWGCISIFAEKCGLPKHQIHSFEANAKSAEILERNLAEHRYITNAFVSDSSGGNQIVLDTYADTHDSPTVVKIDVEGAEMAVIQGALNLIATEKPELFIEVHPEYLQEMGSTQNELIDELEKHDYELTMVDHRSDRNGWQNIDKAKLPSTGDYLLRAV</sequence>
<dbReference type="InterPro" id="IPR006342">
    <property type="entry name" value="FkbM_mtfrase"/>
</dbReference>
<name>A0A7D6CPG9_9EURY</name>
<dbReference type="GO" id="GO:0008168">
    <property type="term" value="F:methyltransferase activity"/>
    <property type="evidence" value="ECO:0007669"/>
    <property type="project" value="UniProtKB-KW"/>
</dbReference>
<evidence type="ECO:0000313" key="2">
    <source>
        <dbReference type="EMBL" id="QLK26812.1"/>
    </source>
</evidence>
<dbReference type="InterPro" id="IPR029063">
    <property type="entry name" value="SAM-dependent_MTases_sf"/>
</dbReference>
<dbReference type="PANTHER" id="PTHR34203">
    <property type="entry name" value="METHYLTRANSFERASE, FKBM FAMILY PROTEIN"/>
    <property type="match status" value="1"/>
</dbReference>
<gene>
    <name evidence="2" type="ORF">HYG81_04155</name>
</gene>
<dbReference type="Gene3D" id="3.40.50.150">
    <property type="entry name" value="Vaccinia Virus protein VP39"/>
    <property type="match status" value="2"/>
</dbReference>
<dbReference type="InterPro" id="IPR052514">
    <property type="entry name" value="SAM-dependent_MTase"/>
</dbReference>
<keyword evidence="2" id="KW-0489">Methyltransferase</keyword>
<reference evidence="2 3" key="1">
    <citation type="submission" date="2020-07" db="EMBL/GenBank/DDBJ databases">
        <title>Natrinema (YPL30) sp. nov. and Haloterrigena xxxxxx (YPL8) sp. nov., isolated from a salt mine.</title>
        <authorList>
            <person name="Cui H."/>
        </authorList>
    </citation>
    <scope>NUCLEOTIDE SEQUENCE [LARGE SCALE GENOMIC DNA]</scope>
    <source>
        <strain evidence="2 3">YPL13</strain>
    </source>
</reference>
<keyword evidence="2" id="KW-0808">Transferase</keyword>